<feature type="region of interest" description="Disordered" evidence="1">
    <location>
        <begin position="442"/>
        <end position="465"/>
    </location>
</feature>
<dbReference type="Pfam" id="PF09937">
    <property type="entry name" value="DUF2169"/>
    <property type="match status" value="1"/>
</dbReference>
<dbReference type="eggNOG" id="COG5351">
    <property type="taxonomic scope" value="Bacteria"/>
</dbReference>
<dbReference type="KEGG" id="scu:SCE1572_14050"/>
<accession>S4XSR0</accession>
<name>S4XSR0_SORCE</name>
<dbReference type="EMBL" id="CP003969">
    <property type="protein sequence ID" value="AGP35554.1"/>
    <property type="molecule type" value="Genomic_DNA"/>
</dbReference>
<dbReference type="HOGENOM" id="CLU_024124_0_0_7"/>
<evidence type="ECO:0000259" key="2">
    <source>
        <dbReference type="Pfam" id="PF09937"/>
    </source>
</evidence>
<reference evidence="3 4" key="1">
    <citation type="journal article" date="2013" name="Sci. Rep.">
        <title>Extraordinary expansion of a Sorangium cellulosum genome from an alkaline milieu.</title>
        <authorList>
            <person name="Han K."/>
            <person name="Li Z.F."/>
            <person name="Peng R."/>
            <person name="Zhu L.P."/>
            <person name="Zhou T."/>
            <person name="Wang L.G."/>
            <person name="Li S.G."/>
            <person name="Zhang X.B."/>
            <person name="Hu W."/>
            <person name="Wu Z.H."/>
            <person name="Qin N."/>
            <person name="Li Y.Z."/>
        </authorList>
    </citation>
    <scope>NUCLEOTIDE SEQUENCE [LARGE SCALE GENOMIC DNA]</scope>
    <source>
        <strain evidence="3 4">So0157-2</strain>
    </source>
</reference>
<feature type="compositionally biased region" description="Basic and acidic residues" evidence="1">
    <location>
        <begin position="592"/>
        <end position="605"/>
    </location>
</feature>
<feature type="region of interest" description="Disordered" evidence="1">
    <location>
        <begin position="484"/>
        <end position="649"/>
    </location>
</feature>
<feature type="compositionally biased region" description="Basic residues" evidence="1">
    <location>
        <begin position="551"/>
        <end position="568"/>
    </location>
</feature>
<evidence type="ECO:0000256" key="1">
    <source>
        <dbReference type="SAM" id="MobiDB-lite"/>
    </source>
</evidence>
<gene>
    <name evidence="3" type="ORF">SCE1572_14050</name>
</gene>
<evidence type="ECO:0000313" key="3">
    <source>
        <dbReference type="EMBL" id="AGP35554.1"/>
    </source>
</evidence>
<feature type="compositionally biased region" description="Acidic residues" evidence="1">
    <location>
        <begin position="485"/>
        <end position="498"/>
    </location>
</feature>
<proteinExistence type="predicted"/>
<feature type="compositionally biased region" description="Basic residues" evidence="1">
    <location>
        <begin position="624"/>
        <end position="641"/>
    </location>
</feature>
<organism evidence="3 4">
    <name type="scientific">Sorangium cellulosum So0157-2</name>
    <dbReference type="NCBI Taxonomy" id="1254432"/>
    <lineage>
        <taxon>Bacteria</taxon>
        <taxon>Pseudomonadati</taxon>
        <taxon>Myxococcota</taxon>
        <taxon>Polyangia</taxon>
        <taxon>Polyangiales</taxon>
        <taxon>Polyangiaceae</taxon>
        <taxon>Sorangium</taxon>
    </lineage>
</organism>
<dbReference type="STRING" id="1254432.SCE1572_14050"/>
<feature type="domain" description="DUF2169" evidence="2">
    <location>
        <begin position="28"/>
        <end position="295"/>
    </location>
</feature>
<sequence length="649" mass="68163">MTSPWPVQVVALNAVSCGSVLWQAGSAQRVTVIVKATLALAHDRLAWPIAPLPIVREDRHGPSGSLEAASEVAPYLPSVGVVLTGHACAPGGQPVAAMIARLAIYRGEARLLDKRIKIVGDRAPVPPWRSQPFQRMPLVYERAFGGPGVPDNPVGVGAASSAAPALPNLLDPVQPTRPAGMGPISPRWPARQRLLGGAEPRGGEPQQAGPAAGFDWRYFHAAPPDQQLPFLHGDEWLVLDGLHPELPRVQTQLPAARALARRYPAGGGGQGQPVDLAADTLVIDVDRQICSIVWRGSFALERAEERASLRVCAGLEMPGHPLSWPSLEQAAPSPHRRSSAPEDLGTTLPVGGASRSSAPGDLGTTLPVGGASRSSAPVLPFSPASAAAQAQAWPAASAARESRPSRWSGGTLMDEETRMQDPEELAMQLQAPLAPFALAPPGSPAQPAAPIPGAPWAPPEPALQPRPAALLRPIDESATVLADLEPPDEQELVPETEDAPAPLRPSAAGSAGSTPAGEGAPPAAVAPAAAVGGASSRRAAGGWRRGALGPRGRRRRGTCRGRRCRGPRGRTPAGRGDRAAAGRRAARRDRARTRGPERARPERRLAVRARSPGREPAREQARRGAPRRREARRRGSRRGRPLGRGSDPR</sequence>
<dbReference type="PATRIC" id="fig|1254432.3.peg.3165"/>
<feature type="region of interest" description="Disordered" evidence="1">
    <location>
        <begin position="321"/>
        <end position="376"/>
    </location>
</feature>
<dbReference type="Proteomes" id="UP000014803">
    <property type="component" value="Chromosome"/>
</dbReference>
<feature type="compositionally biased region" description="Low complexity" evidence="1">
    <location>
        <begin position="504"/>
        <end position="550"/>
    </location>
</feature>
<protein>
    <recommendedName>
        <fullName evidence="2">DUF2169 domain-containing protein</fullName>
    </recommendedName>
</protein>
<feature type="compositionally biased region" description="Basic and acidic residues" evidence="1">
    <location>
        <begin position="612"/>
        <end position="622"/>
    </location>
</feature>
<dbReference type="InterPro" id="IPR018683">
    <property type="entry name" value="DUF2169"/>
</dbReference>
<evidence type="ECO:0000313" key="4">
    <source>
        <dbReference type="Proteomes" id="UP000014803"/>
    </source>
</evidence>
<feature type="compositionally biased region" description="Pro residues" evidence="1">
    <location>
        <begin position="442"/>
        <end position="464"/>
    </location>
</feature>
<dbReference type="AlphaFoldDB" id="S4XSR0"/>
<feature type="region of interest" description="Disordered" evidence="1">
    <location>
        <begin position="392"/>
        <end position="411"/>
    </location>
</feature>